<reference evidence="1" key="1">
    <citation type="journal article" date="2014" name="Genome Biol. Evol.">
        <title>Pangenome evidence for extensive interdomain horizontal transfer affecting lineage core and shell genes in uncultured planktonic thaumarchaeota and euryarchaeota.</title>
        <authorList>
            <person name="Deschamps P."/>
            <person name="Zivanovic Y."/>
            <person name="Moreira D."/>
            <person name="Rodriguez-Valera F."/>
            <person name="Lopez-Garcia P."/>
        </authorList>
    </citation>
    <scope>NUCLEOTIDE SEQUENCE</scope>
</reference>
<proteinExistence type="predicted"/>
<accession>A0A075HQN0</accession>
<protein>
    <submittedName>
        <fullName evidence="1">Uncharacterized protein</fullName>
    </submittedName>
</protein>
<dbReference type="EMBL" id="KF901117">
    <property type="protein sequence ID" value="AIF18676.1"/>
    <property type="molecule type" value="Genomic_DNA"/>
</dbReference>
<evidence type="ECO:0000313" key="1">
    <source>
        <dbReference type="EMBL" id="AIF18676.1"/>
    </source>
</evidence>
<organism evidence="1">
    <name type="scientific">uncultured marine thaumarchaeote KM3_84_A09</name>
    <dbReference type="NCBI Taxonomy" id="1456310"/>
    <lineage>
        <taxon>Archaea</taxon>
        <taxon>Nitrososphaerota</taxon>
        <taxon>environmental samples</taxon>
    </lineage>
</organism>
<sequence>MIQCMSRYEKLLHMLMDYEPTIILTAISDTSGNIIWNTVRDDSEIKIPLPEIKKTLVRESSDWINRCKIEDSDDLGRAMYHIASFQKVKQVTIPLDAFHMLLIYVDNTPLKKTKTKSYGRYVQMGKIMSIVDFVNTFEE</sequence>
<dbReference type="AlphaFoldDB" id="A0A075HQN0"/>
<name>A0A075HQN0_9ARCH</name>